<dbReference type="Proteomes" id="UP001332243">
    <property type="component" value="Unassembled WGS sequence"/>
</dbReference>
<organism evidence="2 3">
    <name type="scientific">Plantactinospora sonchi</name>
    <dbReference type="NCBI Taxonomy" id="1544735"/>
    <lineage>
        <taxon>Bacteria</taxon>
        <taxon>Bacillati</taxon>
        <taxon>Actinomycetota</taxon>
        <taxon>Actinomycetes</taxon>
        <taxon>Micromonosporales</taxon>
        <taxon>Micromonosporaceae</taxon>
        <taxon>Plantactinospora</taxon>
    </lineage>
</organism>
<protein>
    <submittedName>
        <fullName evidence="2">Uncharacterized protein</fullName>
    </submittedName>
</protein>
<evidence type="ECO:0000313" key="1">
    <source>
        <dbReference type="EMBL" id="MEE6263425.1"/>
    </source>
</evidence>
<comment type="caution">
    <text evidence="2">The sequence shown here is derived from an EMBL/GenBank/DDBJ whole genome shotgun (WGS) entry which is preliminary data.</text>
</comment>
<reference evidence="2 3" key="1">
    <citation type="submission" date="2024-01" db="EMBL/GenBank/DDBJ databases">
        <title>Genome insights into Plantactinospora sonchi sp. nov.</title>
        <authorList>
            <person name="Wang L."/>
        </authorList>
    </citation>
    <scope>NUCLEOTIDE SEQUENCE [LARGE SCALE GENOMIC DNA]</scope>
    <source>
        <strain evidence="2 3">NEAU-QY2</strain>
    </source>
</reference>
<dbReference type="EMBL" id="JAZGQK010000037">
    <property type="protein sequence ID" value="MEE6263425.1"/>
    <property type="molecule type" value="Genomic_DNA"/>
</dbReference>
<dbReference type="RefSeq" id="WP_331218323.1">
    <property type="nucleotide sequence ID" value="NZ_JAZGQK010000037.1"/>
</dbReference>
<evidence type="ECO:0000313" key="3">
    <source>
        <dbReference type="Proteomes" id="UP001332243"/>
    </source>
</evidence>
<proteinExistence type="predicted"/>
<evidence type="ECO:0000313" key="2">
    <source>
        <dbReference type="EMBL" id="MEE6263677.1"/>
    </source>
</evidence>
<dbReference type="SUPFAM" id="SSF54919">
    <property type="entry name" value="Nucleoside diphosphate kinase, NDK"/>
    <property type="match status" value="1"/>
</dbReference>
<dbReference type="EMBL" id="JAZGQK010000041">
    <property type="protein sequence ID" value="MEE6263677.1"/>
    <property type="molecule type" value="Genomic_DNA"/>
</dbReference>
<name>A0ABU7S4N0_9ACTN</name>
<gene>
    <name evidence="1" type="ORF">V1633_33600</name>
    <name evidence="2" type="ORF">V1633_34925</name>
</gene>
<accession>A0ABU7S4N0</accession>
<sequence length="340" mass="38495">MPASADPHLAQLDTDERWRALTTLPAKLSLYRDEVSFRESWRIAQEVLGTQVLTVLQQTTLLTLRPEAILARKADDCLEFLRRHDFAAIHAERLRYDRNSIRDLWRYQWNVAQLDSIEVSDLVHYRAPALMLVLRDLHPAPGTPASLRLTAVKGTSDPTGRTPRHLRSVLGAPNRVLVVIHAPDEPLDVVRELGVLFDRAALRRVYATMCQEGADTTPRSEIDDLYRSTERYSLRVDKAIDALRRELRVRASIADPGRLALLGRVDDRLSEAEHGGHLDWRGWVEDLDNCGLAYDSWPSTVVASHHVEHTLPGVRPLIPETGRRGWLAGDGLLLPRQVIR</sequence>
<keyword evidence="3" id="KW-1185">Reference proteome</keyword>
<dbReference type="Gene3D" id="3.30.70.141">
    <property type="entry name" value="Nucleoside diphosphate kinase-like domain"/>
    <property type="match status" value="1"/>
</dbReference>
<dbReference type="InterPro" id="IPR036850">
    <property type="entry name" value="NDK-like_dom_sf"/>
</dbReference>